<evidence type="ECO:0000313" key="3">
    <source>
        <dbReference type="EMBL" id="SHN40908.1"/>
    </source>
</evidence>
<dbReference type="Pfam" id="PF08450">
    <property type="entry name" value="SGL"/>
    <property type="match status" value="1"/>
</dbReference>
<dbReference type="PANTHER" id="PTHR10907">
    <property type="entry name" value="REGUCALCIN"/>
    <property type="match status" value="1"/>
</dbReference>
<proteinExistence type="inferred from homology"/>
<dbReference type="InterPro" id="IPR013658">
    <property type="entry name" value="SGL"/>
</dbReference>
<evidence type="ECO:0000256" key="1">
    <source>
        <dbReference type="ARBA" id="ARBA00008853"/>
    </source>
</evidence>
<gene>
    <name evidence="3" type="ORF">SAMN05192549_111120</name>
</gene>
<reference evidence="4" key="1">
    <citation type="submission" date="2016-11" db="EMBL/GenBank/DDBJ databases">
        <authorList>
            <person name="Varghese N."/>
            <person name="Submissions S."/>
        </authorList>
    </citation>
    <scope>NUCLEOTIDE SEQUENCE [LARGE SCALE GENOMIC DNA]</scope>
    <source>
        <strain evidence="4">Sac-22</strain>
    </source>
</reference>
<keyword evidence="4" id="KW-1185">Reference proteome</keyword>
<dbReference type="InterPro" id="IPR011042">
    <property type="entry name" value="6-blade_b-propeller_TolB-like"/>
</dbReference>
<dbReference type="STRING" id="551987.SAMN05192549_111120"/>
<sequence length="299" mass="31224">MNAVSTAVATMFVRAGQTGCTLRWSKVHACWRWLDPARRQLYAWAPSFTAPVAARLLEGASLMASCASGGMLLGVGKRLGMLELPVPGQASRPLQTQVLVTIDAAEPRTGISDGCVDRAGNFVFGTANMARDQRPIGSFYQYSQRHGLRRLALPAVARAASIAFSPDGRRMYFADAAHGAIRQCDYDAEQARIGAITTFAELLAPGAGMAVTDSAAQLWSVQGGLLVQYGGDGQPLRQIALPCEAVSSVAFGGEGLEQLRILGALGGLYGLPGASAAGVADTLFLDNGSASSTSACAQR</sequence>
<dbReference type="GO" id="GO:0004341">
    <property type="term" value="F:gluconolactonase activity"/>
    <property type="evidence" value="ECO:0007669"/>
    <property type="project" value="TreeGrafter"/>
</dbReference>
<dbReference type="InterPro" id="IPR005511">
    <property type="entry name" value="SMP-30"/>
</dbReference>
<dbReference type="Proteomes" id="UP000184339">
    <property type="component" value="Unassembled WGS sequence"/>
</dbReference>
<organism evidence="3 4">
    <name type="scientific">Duganella sacchari</name>
    <dbReference type="NCBI Taxonomy" id="551987"/>
    <lineage>
        <taxon>Bacteria</taxon>
        <taxon>Pseudomonadati</taxon>
        <taxon>Pseudomonadota</taxon>
        <taxon>Betaproteobacteria</taxon>
        <taxon>Burkholderiales</taxon>
        <taxon>Oxalobacteraceae</taxon>
        <taxon>Telluria group</taxon>
        <taxon>Duganella</taxon>
    </lineage>
</organism>
<evidence type="ECO:0000259" key="2">
    <source>
        <dbReference type="Pfam" id="PF08450"/>
    </source>
</evidence>
<dbReference type="PANTHER" id="PTHR10907:SF47">
    <property type="entry name" value="REGUCALCIN"/>
    <property type="match status" value="1"/>
</dbReference>
<dbReference type="GO" id="GO:0005509">
    <property type="term" value="F:calcium ion binding"/>
    <property type="evidence" value="ECO:0007669"/>
    <property type="project" value="TreeGrafter"/>
</dbReference>
<dbReference type="GO" id="GO:0019853">
    <property type="term" value="P:L-ascorbic acid biosynthetic process"/>
    <property type="evidence" value="ECO:0007669"/>
    <property type="project" value="TreeGrafter"/>
</dbReference>
<feature type="domain" description="SMP-30/Gluconolactonase/LRE-like region" evidence="2">
    <location>
        <begin position="24"/>
        <end position="261"/>
    </location>
</feature>
<protein>
    <submittedName>
        <fullName evidence="3">L-arabinonolactonase</fullName>
    </submittedName>
</protein>
<accession>A0A1M7R678</accession>
<dbReference type="EMBL" id="FRCX01000011">
    <property type="protein sequence ID" value="SHN40908.1"/>
    <property type="molecule type" value="Genomic_DNA"/>
</dbReference>
<dbReference type="RefSeq" id="WP_072787777.1">
    <property type="nucleotide sequence ID" value="NZ_FRCX01000011.1"/>
</dbReference>
<comment type="similarity">
    <text evidence="1">Belongs to the SMP-30/CGR1 family.</text>
</comment>
<dbReference type="SUPFAM" id="SSF63829">
    <property type="entry name" value="Calcium-dependent phosphotriesterase"/>
    <property type="match status" value="1"/>
</dbReference>
<dbReference type="AlphaFoldDB" id="A0A1M7R678"/>
<name>A0A1M7R678_9BURK</name>
<evidence type="ECO:0000313" key="4">
    <source>
        <dbReference type="Proteomes" id="UP000184339"/>
    </source>
</evidence>
<dbReference type="Gene3D" id="2.120.10.30">
    <property type="entry name" value="TolB, C-terminal domain"/>
    <property type="match status" value="1"/>
</dbReference>
<dbReference type="PRINTS" id="PR01790">
    <property type="entry name" value="SMP30FAMILY"/>
</dbReference>